<dbReference type="GO" id="GO:0005813">
    <property type="term" value="C:centrosome"/>
    <property type="evidence" value="ECO:0007669"/>
    <property type="project" value="TreeGrafter"/>
</dbReference>
<feature type="coiled-coil region" evidence="7">
    <location>
        <begin position="208"/>
        <end position="403"/>
    </location>
</feature>
<dbReference type="InterPro" id="IPR008636">
    <property type="entry name" value="Hook_C"/>
</dbReference>
<dbReference type="GO" id="GO:0031122">
    <property type="term" value="P:cytoplasmic microtubule organization"/>
    <property type="evidence" value="ECO:0007669"/>
    <property type="project" value="InterPro"/>
</dbReference>
<dbReference type="GO" id="GO:0010256">
    <property type="term" value="P:endomembrane system organization"/>
    <property type="evidence" value="ECO:0007669"/>
    <property type="project" value="UniProtKB-ARBA"/>
</dbReference>
<evidence type="ECO:0000256" key="3">
    <source>
        <dbReference type="ARBA" id="ARBA00022490"/>
    </source>
</evidence>
<evidence type="ECO:0000256" key="7">
    <source>
        <dbReference type="SAM" id="Coils"/>
    </source>
</evidence>
<evidence type="ECO:0000259" key="9">
    <source>
        <dbReference type="PROSITE" id="PS50021"/>
    </source>
</evidence>
<dbReference type="InterPro" id="IPR001715">
    <property type="entry name" value="CH_dom"/>
</dbReference>
<reference evidence="10" key="1">
    <citation type="submission" date="2019-04" db="EMBL/GenBank/DDBJ databases">
        <authorList>
            <person name="Alioto T."/>
            <person name="Alioto T."/>
        </authorList>
    </citation>
    <scope>NUCLEOTIDE SEQUENCE [LARGE SCALE GENOMIC DNA]</scope>
</reference>
<dbReference type="EMBL" id="CABDUW010000035">
    <property type="protein sequence ID" value="VTJ53979.1"/>
    <property type="molecule type" value="Genomic_DNA"/>
</dbReference>
<dbReference type="SUPFAM" id="SSF116907">
    <property type="entry name" value="Hook domain"/>
    <property type="match status" value="1"/>
</dbReference>
<name>A0A5E4AAA3_MARMO</name>
<dbReference type="GO" id="GO:0030705">
    <property type="term" value="P:cytoskeleton-dependent intracellular transport"/>
    <property type="evidence" value="ECO:0007669"/>
    <property type="project" value="InterPro"/>
</dbReference>
<dbReference type="AlphaFoldDB" id="A0A5E4AAA3"/>
<dbReference type="PROSITE" id="PS50021">
    <property type="entry name" value="CH"/>
    <property type="match status" value="1"/>
</dbReference>
<comment type="subcellular location">
    <subcellularLocation>
        <location evidence="1">Cytoplasm</location>
        <location evidence="1">Cytoskeleton</location>
    </subcellularLocation>
</comment>
<gene>
    <name evidence="10" type="ORF">MONAX_5E026432</name>
</gene>
<dbReference type="GO" id="GO:0008017">
    <property type="term" value="F:microtubule binding"/>
    <property type="evidence" value="ECO:0007669"/>
    <property type="project" value="InterPro"/>
</dbReference>
<organism evidence="10 11">
    <name type="scientific">Marmota monax</name>
    <name type="common">Woodchuck</name>
    <dbReference type="NCBI Taxonomy" id="9995"/>
    <lineage>
        <taxon>Eukaryota</taxon>
        <taxon>Metazoa</taxon>
        <taxon>Chordata</taxon>
        <taxon>Craniata</taxon>
        <taxon>Vertebrata</taxon>
        <taxon>Euteleostomi</taxon>
        <taxon>Mammalia</taxon>
        <taxon>Eutheria</taxon>
        <taxon>Euarchontoglires</taxon>
        <taxon>Glires</taxon>
        <taxon>Rodentia</taxon>
        <taxon>Sciuromorpha</taxon>
        <taxon>Sciuridae</taxon>
        <taxon>Xerinae</taxon>
        <taxon>Marmotini</taxon>
        <taxon>Marmota</taxon>
    </lineage>
</organism>
<dbReference type="FunFam" id="1.10.418.10:FF:000024">
    <property type="entry name" value="Hook homolog 3 (Drosophila)"/>
    <property type="match status" value="1"/>
</dbReference>
<dbReference type="Gene3D" id="1.10.418.10">
    <property type="entry name" value="Calponin-like domain"/>
    <property type="match status" value="1"/>
</dbReference>
<dbReference type="InterPro" id="IPR036872">
    <property type="entry name" value="CH_dom_sf"/>
</dbReference>
<dbReference type="GO" id="GO:0005874">
    <property type="term" value="C:microtubule"/>
    <property type="evidence" value="ECO:0007669"/>
    <property type="project" value="UniProtKB-KW"/>
</dbReference>
<proteinExistence type="inferred from homology"/>
<dbReference type="GO" id="GO:0005737">
    <property type="term" value="C:cytoplasm"/>
    <property type="evidence" value="ECO:0007669"/>
    <property type="project" value="TreeGrafter"/>
</dbReference>
<evidence type="ECO:0000256" key="6">
    <source>
        <dbReference type="ARBA" id="ARBA00023212"/>
    </source>
</evidence>
<keyword evidence="6" id="KW-0206">Cytoskeleton</keyword>
<evidence type="ECO:0000256" key="1">
    <source>
        <dbReference type="ARBA" id="ARBA00004245"/>
    </source>
</evidence>
<evidence type="ECO:0000256" key="8">
    <source>
        <dbReference type="SAM" id="MobiDB-lite"/>
    </source>
</evidence>
<dbReference type="Pfam" id="PF19047">
    <property type="entry name" value="HOOK_N"/>
    <property type="match status" value="1"/>
</dbReference>
<evidence type="ECO:0000256" key="2">
    <source>
        <dbReference type="ARBA" id="ARBA00006946"/>
    </source>
</evidence>
<accession>A0A5E4AAA3</accession>
<feature type="domain" description="Calponin-homology (CH)" evidence="9">
    <location>
        <begin position="6"/>
        <end position="122"/>
    </location>
</feature>
<keyword evidence="3" id="KW-0963">Cytoplasm</keyword>
<dbReference type="Proteomes" id="UP000335636">
    <property type="component" value="Unassembled WGS sequence"/>
</dbReference>
<evidence type="ECO:0000313" key="10">
    <source>
        <dbReference type="EMBL" id="VTJ53979.1"/>
    </source>
</evidence>
<evidence type="ECO:0000256" key="5">
    <source>
        <dbReference type="ARBA" id="ARBA00023054"/>
    </source>
</evidence>
<dbReference type="GO" id="GO:0051959">
    <property type="term" value="F:dynein light intermediate chain binding"/>
    <property type="evidence" value="ECO:0007669"/>
    <property type="project" value="TreeGrafter"/>
</dbReference>
<comment type="similarity">
    <text evidence="2">Belongs to the hook family.</text>
</comment>
<dbReference type="InterPro" id="IPR043936">
    <property type="entry name" value="HOOK_N"/>
</dbReference>
<dbReference type="PANTHER" id="PTHR18947:SF37">
    <property type="entry name" value="PROTEIN HOOK HOMOLOG 2"/>
    <property type="match status" value="1"/>
</dbReference>
<keyword evidence="5 7" id="KW-0175">Coiled coil</keyword>
<evidence type="ECO:0000313" key="11">
    <source>
        <dbReference type="Proteomes" id="UP000335636"/>
    </source>
</evidence>
<keyword evidence="4" id="KW-0493">Microtubule</keyword>
<dbReference type="PANTHER" id="PTHR18947">
    <property type="entry name" value="HOOK PROTEINS"/>
    <property type="match status" value="1"/>
</dbReference>
<dbReference type="Pfam" id="PF05622">
    <property type="entry name" value="HOOK"/>
    <property type="match status" value="2"/>
</dbReference>
<evidence type="ECO:0000256" key="4">
    <source>
        <dbReference type="ARBA" id="ARBA00022701"/>
    </source>
</evidence>
<protein>
    <recommendedName>
        <fullName evidence="9">Calponin-homology (CH) domain-containing protein</fullName>
    </recommendedName>
</protein>
<sequence length="540" mass="62178">MSVDKAKLCGSLLTWLQTFQVPPPCASPEDLSSGLAVAHVLNQIDPSWFNETWLQDISEDPGPNWRLKVSNLQKILQSLVEYSQDVLGHPVSEQHLPDVSLIGEFSDPTELGKLLQLVLGCAISCEKKQEHIQRIMTLEESVQHIVMEAIQELMTKDTQESLSQETYGNFDTQSRRYYFLSEDAEEGDELRQHCLDLERQLVLLSEVKQSLVQENATLRERVGQSQAEVTPGVTAKKLLLLQSQLEQLQEENFRLESSREDERLRCAELQREVTELQQRNQALTSLAQEAQALKDEMDELRQSSERAGQLEATLNSCRRRLGELRELRRQVRQLEECNAGHAERTRQLEDELRRAGSLRAQLEAQRRQVQELQSQRQEEAMKAEKWLFECRNLEEKYESVTKEKEVRLRSRVQVPPCKSPNSPLSRRLSLPHVASCILSLQRLLAERDSLREANEELRCAQLQPRGLTQADPSLDPTPLGLENLAAEILPAELRETLLRLQLENKRLCQQEAADRERQEELQRHLEEANRARHGLETQHR</sequence>
<feature type="region of interest" description="Disordered" evidence="8">
    <location>
        <begin position="518"/>
        <end position="540"/>
    </location>
</feature>
<comment type="caution">
    <text evidence="10">The sequence shown here is derived from an EMBL/GenBank/DDBJ whole genome shotgun (WGS) entry which is preliminary data.</text>
</comment>
<keyword evidence="11" id="KW-1185">Reference proteome</keyword>